<evidence type="ECO:0000256" key="1">
    <source>
        <dbReference type="SAM" id="MobiDB-lite"/>
    </source>
</evidence>
<proteinExistence type="predicted"/>
<reference evidence="2" key="1">
    <citation type="submission" date="2017-02" db="UniProtKB">
        <authorList>
            <consortium name="WormBaseParasite"/>
        </authorList>
    </citation>
    <scope>IDENTIFICATION</scope>
</reference>
<feature type="region of interest" description="Disordered" evidence="1">
    <location>
        <begin position="1"/>
        <end position="68"/>
    </location>
</feature>
<feature type="compositionally biased region" description="Basic and acidic residues" evidence="1">
    <location>
        <begin position="19"/>
        <end position="55"/>
    </location>
</feature>
<accession>A0A0R3U0T3</accession>
<dbReference type="WBParaSite" id="HNAJ_0001373201-mRNA-1">
    <property type="protein sequence ID" value="HNAJ_0001373201-mRNA-1"/>
    <property type="gene ID" value="HNAJ_0001373201"/>
</dbReference>
<dbReference type="AlphaFoldDB" id="A0A0R3U0T3"/>
<evidence type="ECO:0000313" key="2">
    <source>
        <dbReference type="WBParaSite" id="HNAJ_0001373201-mRNA-1"/>
    </source>
</evidence>
<protein>
    <submittedName>
        <fullName evidence="2">Ntox24 domain-containing protein</fullName>
    </submittedName>
</protein>
<sequence>LHYNGTRTAPDSLLASSDSSEHTRRKIIDDPGSGHKPGKIIDDPGSGHKPVREIIDDPGSGHKPVTAQ</sequence>
<name>A0A0R3U0T3_RODNA</name>
<feature type="compositionally biased region" description="Low complexity" evidence="1">
    <location>
        <begin position="9"/>
        <end position="18"/>
    </location>
</feature>
<organism evidence="2">
    <name type="scientific">Rodentolepis nana</name>
    <name type="common">Dwarf tapeworm</name>
    <name type="synonym">Hymenolepis nana</name>
    <dbReference type="NCBI Taxonomy" id="102285"/>
    <lineage>
        <taxon>Eukaryota</taxon>
        <taxon>Metazoa</taxon>
        <taxon>Spiralia</taxon>
        <taxon>Lophotrochozoa</taxon>
        <taxon>Platyhelminthes</taxon>
        <taxon>Cestoda</taxon>
        <taxon>Eucestoda</taxon>
        <taxon>Cyclophyllidea</taxon>
        <taxon>Hymenolepididae</taxon>
        <taxon>Rodentolepis</taxon>
    </lineage>
</organism>